<feature type="repeat" description="TPR" evidence="1">
    <location>
        <begin position="441"/>
        <end position="474"/>
    </location>
</feature>
<reference evidence="4 5" key="1">
    <citation type="submission" date="2018-01" db="EMBL/GenBank/DDBJ databases">
        <title>The draft genome of Hanstruepera neustonica JCM19743.</title>
        <authorList>
            <person name="He R.-H."/>
            <person name="Du Z.-J."/>
        </authorList>
    </citation>
    <scope>NUCLEOTIDE SEQUENCE [LARGE SCALE GENOMIC DNA]</scope>
    <source>
        <strain evidence="4 5">JCM19743</strain>
    </source>
</reference>
<dbReference type="EMBL" id="POWF01000004">
    <property type="protein sequence ID" value="PNQ73075.1"/>
    <property type="molecule type" value="Genomic_DNA"/>
</dbReference>
<dbReference type="SUPFAM" id="SSF48452">
    <property type="entry name" value="TPR-like"/>
    <property type="match status" value="1"/>
</dbReference>
<evidence type="ECO:0000313" key="4">
    <source>
        <dbReference type="EMBL" id="PNQ73075.1"/>
    </source>
</evidence>
<feature type="domain" description="Beta-lactamase-related" evidence="3">
    <location>
        <begin position="53"/>
        <end position="348"/>
    </location>
</feature>
<evidence type="ECO:0000313" key="5">
    <source>
        <dbReference type="Proteomes" id="UP000236641"/>
    </source>
</evidence>
<dbReference type="InterPro" id="IPR001466">
    <property type="entry name" value="Beta-lactam-related"/>
</dbReference>
<feature type="signal peptide" evidence="2">
    <location>
        <begin position="1"/>
        <end position="23"/>
    </location>
</feature>
<keyword evidence="2" id="KW-0732">Signal</keyword>
<dbReference type="Pfam" id="PF00144">
    <property type="entry name" value="Beta-lactamase"/>
    <property type="match status" value="1"/>
</dbReference>
<dbReference type="OrthoDB" id="9793489at2"/>
<comment type="caution">
    <text evidence="4">The sequence shown here is derived from an EMBL/GenBank/DDBJ whole genome shotgun (WGS) entry which is preliminary data.</text>
</comment>
<dbReference type="InterPro" id="IPR012338">
    <property type="entry name" value="Beta-lactam/transpept-like"/>
</dbReference>
<evidence type="ECO:0000259" key="3">
    <source>
        <dbReference type="Pfam" id="PF00144"/>
    </source>
</evidence>
<evidence type="ECO:0000256" key="2">
    <source>
        <dbReference type="SAM" id="SignalP"/>
    </source>
</evidence>
<dbReference type="InterPro" id="IPR050491">
    <property type="entry name" value="AmpC-like"/>
</dbReference>
<dbReference type="PANTHER" id="PTHR46825">
    <property type="entry name" value="D-ALANYL-D-ALANINE-CARBOXYPEPTIDASE/ENDOPEPTIDASE AMPH"/>
    <property type="match status" value="1"/>
</dbReference>
<keyword evidence="5" id="KW-1185">Reference proteome</keyword>
<dbReference type="PROSITE" id="PS51257">
    <property type="entry name" value="PROKAR_LIPOPROTEIN"/>
    <property type="match status" value="1"/>
</dbReference>
<dbReference type="InterPro" id="IPR019734">
    <property type="entry name" value="TPR_rpt"/>
</dbReference>
<protein>
    <submittedName>
        <fullName evidence="4">Serine hydrolase</fullName>
    </submittedName>
</protein>
<dbReference type="PANTHER" id="PTHR46825:SF9">
    <property type="entry name" value="BETA-LACTAMASE-RELATED DOMAIN-CONTAINING PROTEIN"/>
    <property type="match status" value="1"/>
</dbReference>
<evidence type="ECO:0000256" key="1">
    <source>
        <dbReference type="PROSITE-ProRule" id="PRU00339"/>
    </source>
</evidence>
<feature type="chain" id="PRO_5014426008" evidence="2">
    <location>
        <begin position="24"/>
        <end position="487"/>
    </location>
</feature>
<dbReference type="RefSeq" id="WP_103052115.1">
    <property type="nucleotide sequence ID" value="NZ_POWF01000004.1"/>
</dbReference>
<proteinExistence type="predicted"/>
<dbReference type="GO" id="GO:0016787">
    <property type="term" value="F:hydrolase activity"/>
    <property type="evidence" value="ECO:0007669"/>
    <property type="project" value="UniProtKB-KW"/>
</dbReference>
<gene>
    <name evidence="4" type="ORF">C1T31_08780</name>
</gene>
<dbReference type="Gene3D" id="1.25.40.10">
    <property type="entry name" value="Tetratricopeptide repeat domain"/>
    <property type="match status" value="1"/>
</dbReference>
<dbReference type="AlphaFoldDB" id="A0A2K1DYG7"/>
<keyword evidence="4" id="KW-0378">Hydrolase</keyword>
<organism evidence="4 5">
    <name type="scientific">Hanstruepera neustonica</name>
    <dbReference type="NCBI Taxonomy" id="1445657"/>
    <lineage>
        <taxon>Bacteria</taxon>
        <taxon>Pseudomonadati</taxon>
        <taxon>Bacteroidota</taxon>
        <taxon>Flavobacteriia</taxon>
        <taxon>Flavobacteriales</taxon>
        <taxon>Flavobacteriaceae</taxon>
        <taxon>Hanstruepera</taxon>
    </lineage>
</organism>
<sequence length="487" mass="54565">MIKKQFMMLIAIGLIAMSLSCGQEPSSISVSDTKAHKIDSLVGLYADYDGFNGSVLVAHEGTVVFKKGYGLANRSWEIPNTPETKFQIASLSKPFTATLIMQLVAESKLDLHEPISTYLPDFDNQYAEFITTHHLLTHSAGLSRDFNNTSQSNRPKDIIRDIAAMPMDFQPGDKFEYSNAGYDILGYLVETVTGLTYEEALQERIFDPAGMESSGYFRNRPIIKNMASGYYKGFGDYFNIELSNKSTAYASGGLYATVEDLFLFNQSLHDGTLLSEEQLKVMFDKQIPDSGYGGYYGYGWELLEKPIGNMGKLIETVGHSGAIDGFCSLYTYIPSSDTTIIFLNNTRRAFLNSMTTAIAGILYDEPYDFPKMPLAKFLTETIDQNGIEAGISFFKMNRDNTDYYLSEQELIVAGYRYLEEGQARIAANVFELSIDAFPDKDNPYDSYAEALMALGRNQEAIENYKKSLELNPNNRNAVEMLKKLEKL</sequence>
<dbReference type="SUPFAM" id="SSF56601">
    <property type="entry name" value="beta-lactamase/transpeptidase-like"/>
    <property type="match status" value="1"/>
</dbReference>
<keyword evidence="1" id="KW-0802">TPR repeat</keyword>
<accession>A0A2K1DYG7</accession>
<dbReference type="Gene3D" id="3.40.710.10">
    <property type="entry name" value="DD-peptidase/beta-lactamase superfamily"/>
    <property type="match status" value="1"/>
</dbReference>
<dbReference type="Proteomes" id="UP000236641">
    <property type="component" value="Unassembled WGS sequence"/>
</dbReference>
<dbReference type="PROSITE" id="PS50005">
    <property type="entry name" value="TPR"/>
    <property type="match status" value="1"/>
</dbReference>
<dbReference type="InterPro" id="IPR011990">
    <property type="entry name" value="TPR-like_helical_dom_sf"/>
</dbReference>
<name>A0A2K1DYG7_9FLAO</name>